<sequence length="118" mass="13769">MTNTDKAKLLADLFPDETENIIEAIQSKCNYLREHETELRKTWDSGFMPFMFWLDLAADAEKAIKKYRYNMVKSSKVFSDQLFFGHIALFTNDCIASYAAKQDKRPKFQKAVDLIFNP</sequence>
<dbReference type="EMBL" id="FNAI01000010">
    <property type="protein sequence ID" value="SDE86538.1"/>
    <property type="molecule type" value="Genomic_DNA"/>
</dbReference>
<gene>
    <name evidence="1" type="ORF">SAMN05216464_110107</name>
</gene>
<evidence type="ECO:0000313" key="2">
    <source>
        <dbReference type="Proteomes" id="UP000199072"/>
    </source>
</evidence>
<dbReference type="AlphaFoldDB" id="A0A1G7GEF7"/>
<dbReference type="Proteomes" id="UP000199072">
    <property type="component" value="Unassembled WGS sequence"/>
</dbReference>
<dbReference type="STRING" id="1391627.SAMN05216464_110107"/>
<evidence type="ECO:0000313" key="1">
    <source>
        <dbReference type="EMBL" id="SDE86538.1"/>
    </source>
</evidence>
<protein>
    <submittedName>
        <fullName evidence="1">Uncharacterized protein</fullName>
    </submittedName>
</protein>
<name>A0A1G7GEF7_9SPHI</name>
<keyword evidence="2" id="KW-1185">Reference proteome</keyword>
<accession>A0A1G7GEF7</accession>
<organism evidence="1 2">
    <name type="scientific">Mucilaginibacter pineti</name>
    <dbReference type="NCBI Taxonomy" id="1391627"/>
    <lineage>
        <taxon>Bacteria</taxon>
        <taxon>Pseudomonadati</taxon>
        <taxon>Bacteroidota</taxon>
        <taxon>Sphingobacteriia</taxon>
        <taxon>Sphingobacteriales</taxon>
        <taxon>Sphingobacteriaceae</taxon>
        <taxon>Mucilaginibacter</taxon>
    </lineage>
</organism>
<reference evidence="1 2" key="1">
    <citation type="submission" date="2016-10" db="EMBL/GenBank/DDBJ databases">
        <authorList>
            <person name="de Groot N.N."/>
        </authorList>
    </citation>
    <scope>NUCLEOTIDE SEQUENCE [LARGE SCALE GENOMIC DNA]</scope>
    <source>
        <strain evidence="1 2">47C3B</strain>
    </source>
</reference>
<proteinExistence type="predicted"/>